<evidence type="ECO:0000313" key="1">
    <source>
        <dbReference type="EMBL" id="GBP19705.1"/>
    </source>
</evidence>
<organism evidence="1 2">
    <name type="scientific">Eumeta variegata</name>
    <name type="common">Bagworm moth</name>
    <name type="synonym">Eumeta japonica</name>
    <dbReference type="NCBI Taxonomy" id="151549"/>
    <lineage>
        <taxon>Eukaryota</taxon>
        <taxon>Metazoa</taxon>
        <taxon>Ecdysozoa</taxon>
        <taxon>Arthropoda</taxon>
        <taxon>Hexapoda</taxon>
        <taxon>Insecta</taxon>
        <taxon>Pterygota</taxon>
        <taxon>Neoptera</taxon>
        <taxon>Endopterygota</taxon>
        <taxon>Lepidoptera</taxon>
        <taxon>Glossata</taxon>
        <taxon>Ditrysia</taxon>
        <taxon>Tineoidea</taxon>
        <taxon>Psychidae</taxon>
        <taxon>Oiketicinae</taxon>
        <taxon>Eumeta</taxon>
    </lineage>
</organism>
<comment type="caution">
    <text evidence="1">The sequence shown here is derived from an EMBL/GenBank/DDBJ whole genome shotgun (WGS) entry which is preliminary data.</text>
</comment>
<name>A0A4C1U060_EUMVA</name>
<dbReference type="AlphaFoldDB" id="A0A4C1U060"/>
<evidence type="ECO:0000313" key="2">
    <source>
        <dbReference type="Proteomes" id="UP000299102"/>
    </source>
</evidence>
<proteinExistence type="predicted"/>
<reference evidence="1 2" key="1">
    <citation type="journal article" date="2019" name="Commun. Biol.">
        <title>The bagworm genome reveals a unique fibroin gene that provides high tensile strength.</title>
        <authorList>
            <person name="Kono N."/>
            <person name="Nakamura H."/>
            <person name="Ohtoshi R."/>
            <person name="Tomita M."/>
            <person name="Numata K."/>
            <person name="Arakawa K."/>
        </authorList>
    </citation>
    <scope>NUCLEOTIDE SEQUENCE [LARGE SCALE GENOMIC DNA]</scope>
</reference>
<sequence length="188" mass="21239">MLVKAGYDSKQMKIGSMRWRCDLRVVCVDSLEKIDTRVSDNGFRERCGLKEDVTTRLETDGQRDDPIRVPFRFIVTVTQEPPKHYESDSNRNKSNRHRTKKLLFMSDVLNGVNACPFPALPPPLAPHSPAECGEMARGPEPHIPRNPPLSLESQMHSRVHDCISHEKVGNASVCRFNTSYALVDVTVI</sequence>
<dbReference type="Proteomes" id="UP000299102">
    <property type="component" value="Unassembled WGS sequence"/>
</dbReference>
<protein>
    <submittedName>
        <fullName evidence="1">Uncharacterized protein</fullName>
    </submittedName>
</protein>
<gene>
    <name evidence="1" type="ORF">EVAR_8865_1</name>
</gene>
<accession>A0A4C1U060</accession>
<dbReference type="EMBL" id="BGZK01000111">
    <property type="protein sequence ID" value="GBP19705.1"/>
    <property type="molecule type" value="Genomic_DNA"/>
</dbReference>
<keyword evidence="2" id="KW-1185">Reference proteome</keyword>